<accession>A0A7W5ZNG7</accession>
<keyword evidence="6" id="KW-1185">Reference proteome</keyword>
<organism evidence="5 6">
    <name type="scientific">Runella defluvii</name>
    <dbReference type="NCBI Taxonomy" id="370973"/>
    <lineage>
        <taxon>Bacteria</taxon>
        <taxon>Pseudomonadati</taxon>
        <taxon>Bacteroidota</taxon>
        <taxon>Cytophagia</taxon>
        <taxon>Cytophagales</taxon>
        <taxon>Spirosomataceae</taxon>
        <taxon>Runella</taxon>
    </lineage>
</organism>
<keyword evidence="1" id="KW-0433">Leucine-rich repeat</keyword>
<evidence type="ECO:0000256" key="3">
    <source>
        <dbReference type="SAM" id="SignalP"/>
    </source>
</evidence>
<sequence length="461" mass="52940">MKLFFLSSIFFVSSFAYSQIKIMTFSEAESKHLSVKQLDSLYPSPKKFFDGAADSYFKSQQAFLLSVNGQARKNSTKKDNGILWARFYVGKEGHFDYFLYSFEGKVSEESKTKVLDSLRVYLDNYRFPVKITAAYSFHQLINIGLIRQLPKGRNVISTLDDAIATTRPDTVKILALNQLELTEVPEIIYKFTEMKELNLGGNELKNANIDLTRLPKLKHLWLNANQLSNNSLTLTPNKTLRILNIQNNRFTDVPAAVQACKKLSSLWLGYNKLSQLNDQSFLGLRRLRDINLYSCDLNTLPQGINKLRRLEVIDLYHNNLKELPSSIGRMRRLQQLALSNNQLTHLPQNLRKLRRLQALYAHHNKLSSLPSSLKRLKRLTILDLNHNQFSVLPGSIGALSVVEEIDVSYNNLSELPTQMPQLKRLKKLYLRENPVTEDPMLLSRSKPIMENLTQNKTDVSY</sequence>
<dbReference type="PANTHER" id="PTHR48051:SF1">
    <property type="entry name" value="RAS SUPPRESSOR PROTEIN 1"/>
    <property type="match status" value="1"/>
</dbReference>
<gene>
    <name evidence="5" type="ORF">FHS57_004124</name>
</gene>
<dbReference type="PROSITE" id="PS51450">
    <property type="entry name" value="LRR"/>
    <property type="match status" value="3"/>
</dbReference>
<dbReference type="EMBL" id="JACIBY010000009">
    <property type="protein sequence ID" value="MBB3840111.1"/>
    <property type="molecule type" value="Genomic_DNA"/>
</dbReference>
<keyword evidence="2" id="KW-0677">Repeat</keyword>
<dbReference type="GO" id="GO:0005737">
    <property type="term" value="C:cytoplasm"/>
    <property type="evidence" value="ECO:0007669"/>
    <property type="project" value="TreeGrafter"/>
</dbReference>
<dbReference type="InterPro" id="IPR050216">
    <property type="entry name" value="LRR_domain-containing"/>
</dbReference>
<dbReference type="SMART" id="SM00369">
    <property type="entry name" value="LRR_TYP"/>
    <property type="match status" value="8"/>
</dbReference>
<dbReference type="AlphaFoldDB" id="A0A7W5ZNG7"/>
<dbReference type="Pfam" id="PF23598">
    <property type="entry name" value="LRR_14"/>
    <property type="match status" value="1"/>
</dbReference>
<protein>
    <submittedName>
        <fullName evidence="5">Leucine-rich repeat (LRR) protein</fullName>
    </submittedName>
</protein>
<dbReference type="SUPFAM" id="SSF52058">
    <property type="entry name" value="L domain-like"/>
    <property type="match status" value="1"/>
</dbReference>
<dbReference type="PANTHER" id="PTHR48051">
    <property type="match status" value="1"/>
</dbReference>
<dbReference type="Gene3D" id="3.80.10.10">
    <property type="entry name" value="Ribonuclease Inhibitor"/>
    <property type="match status" value="1"/>
</dbReference>
<evidence type="ECO:0000256" key="1">
    <source>
        <dbReference type="ARBA" id="ARBA00022614"/>
    </source>
</evidence>
<evidence type="ECO:0000313" key="5">
    <source>
        <dbReference type="EMBL" id="MBB3840111.1"/>
    </source>
</evidence>
<keyword evidence="3" id="KW-0732">Signal</keyword>
<evidence type="ECO:0000313" key="6">
    <source>
        <dbReference type="Proteomes" id="UP000541352"/>
    </source>
</evidence>
<dbReference type="InterPro" id="IPR003591">
    <property type="entry name" value="Leu-rich_rpt_typical-subtyp"/>
</dbReference>
<feature type="domain" description="Disease resistance R13L4/SHOC-2-like LRR" evidence="4">
    <location>
        <begin position="247"/>
        <end position="380"/>
    </location>
</feature>
<comment type="caution">
    <text evidence="5">The sequence shown here is derived from an EMBL/GenBank/DDBJ whole genome shotgun (WGS) entry which is preliminary data.</text>
</comment>
<dbReference type="InterPro" id="IPR032675">
    <property type="entry name" value="LRR_dom_sf"/>
</dbReference>
<feature type="chain" id="PRO_5030898229" evidence="3">
    <location>
        <begin position="19"/>
        <end position="461"/>
    </location>
</feature>
<reference evidence="5 6" key="1">
    <citation type="submission" date="2020-08" db="EMBL/GenBank/DDBJ databases">
        <title>Genomic Encyclopedia of Type Strains, Phase IV (KMG-IV): sequencing the most valuable type-strain genomes for metagenomic binning, comparative biology and taxonomic classification.</title>
        <authorList>
            <person name="Goeker M."/>
        </authorList>
    </citation>
    <scope>NUCLEOTIDE SEQUENCE [LARGE SCALE GENOMIC DNA]</scope>
    <source>
        <strain evidence="5 6">DSM 17976</strain>
    </source>
</reference>
<dbReference type="SMART" id="SM00364">
    <property type="entry name" value="LRR_BAC"/>
    <property type="match status" value="7"/>
</dbReference>
<dbReference type="InterPro" id="IPR001611">
    <property type="entry name" value="Leu-rich_rpt"/>
</dbReference>
<dbReference type="RefSeq" id="WP_183976880.1">
    <property type="nucleotide sequence ID" value="NZ_JACIBY010000009.1"/>
</dbReference>
<feature type="signal peptide" evidence="3">
    <location>
        <begin position="1"/>
        <end position="18"/>
    </location>
</feature>
<proteinExistence type="predicted"/>
<evidence type="ECO:0000259" key="4">
    <source>
        <dbReference type="Pfam" id="PF23598"/>
    </source>
</evidence>
<dbReference type="InterPro" id="IPR055414">
    <property type="entry name" value="LRR_R13L4/SHOC2-like"/>
</dbReference>
<name>A0A7W5ZNG7_9BACT</name>
<evidence type="ECO:0000256" key="2">
    <source>
        <dbReference type="ARBA" id="ARBA00022737"/>
    </source>
</evidence>
<dbReference type="Proteomes" id="UP000541352">
    <property type="component" value="Unassembled WGS sequence"/>
</dbReference>